<comment type="similarity">
    <text evidence="1">Belongs to the thioredoxin family.</text>
</comment>
<organism evidence="8 9">
    <name type="scientific">Ancylobacter radicis</name>
    <dbReference type="NCBI Taxonomy" id="2836179"/>
    <lineage>
        <taxon>Bacteria</taxon>
        <taxon>Pseudomonadati</taxon>
        <taxon>Pseudomonadota</taxon>
        <taxon>Alphaproteobacteria</taxon>
        <taxon>Hyphomicrobiales</taxon>
        <taxon>Xanthobacteraceae</taxon>
        <taxon>Ancylobacter</taxon>
    </lineage>
</organism>
<evidence type="ECO:0000256" key="2">
    <source>
        <dbReference type="ARBA" id="ARBA00022448"/>
    </source>
</evidence>
<proteinExistence type="inferred from homology"/>
<evidence type="ECO:0000256" key="4">
    <source>
        <dbReference type="ARBA" id="ARBA00023157"/>
    </source>
</evidence>
<evidence type="ECO:0000313" key="9">
    <source>
        <dbReference type="Proteomes" id="UP001166585"/>
    </source>
</evidence>
<keyword evidence="4" id="KW-1015">Disulfide bond</keyword>
<dbReference type="PRINTS" id="PR00421">
    <property type="entry name" value="THIOREDOXIN"/>
</dbReference>
<evidence type="ECO:0000256" key="1">
    <source>
        <dbReference type="ARBA" id="ARBA00008987"/>
    </source>
</evidence>
<dbReference type="Pfam" id="PF00085">
    <property type="entry name" value="Thioredoxin"/>
    <property type="match status" value="1"/>
</dbReference>
<dbReference type="InterPro" id="IPR005746">
    <property type="entry name" value="Thioredoxin"/>
</dbReference>
<dbReference type="Pfam" id="PF14559">
    <property type="entry name" value="TPR_19"/>
    <property type="match status" value="1"/>
</dbReference>
<reference evidence="8" key="1">
    <citation type="submission" date="2021-05" db="EMBL/GenBank/DDBJ databases">
        <authorList>
            <person name="Sun Q."/>
            <person name="Inoue M."/>
        </authorList>
    </citation>
    <scope>NUCLEOTIDE SEQUENCE</scope>
    <source>
        <strain evidence="8">VKM B-3255</strain>
    </source>
</reference>
<evidence type="ECO:0000313" key="8">
    <source>
        <dbReference type="EMBL" id="MBS9476018.1"/>
    </source>
</evidence>
<evidence type="ECO:0000256" key="6">
    <source>
        <dbReference type="NCBIfam" id="TIGR01068"/>
    </source>
</evidence>
<dbReference type="InterPro" id="IPR013766">
    <property type="entry name" value="Thioredoxin_domain"/>
</dbReference>
<dbReference type="NCBIfam" id="TIGR01068">
    <property type="entry name" value="thioredoxin"/>
    <property type="match status" value="1"/>
</dbReference>
<dbReference type="PROSITE" id="PS51352">
    <property type="entry name" value="THIOREDOXIN_2"/>
    <property type="match status" value="1"/>
</dbReference>
<evidence type="ECO:0000256" key="5">
    <source>
        <dbReference type="ARBA" id="ARBA00023284"/>
    </source>
</evidence>
<dbReference type="RefSeq" id="WP_213753872.1">
    <property type="nucleotide sequence ID" value="NZ_JAHCQH010000012.1"/>
</dbReference>
<dbReference type="PANTHER" id="PTHR45663:SF11">
    <property type="entry name" value="GEO12009P1"/>
    <property type="match status" value="1"/>
</dbReference>
<name>A0ABS5R2X5_9HYPH</name>
<dbReference type="CDD" id="cd02956">
    <property type="entry name" value="ybbN"/>
    <property type="match status" value="1"/>
</dbReference>
<accession>A0ABS5R2X5</accession>
<keyword evidence="2" id="KW-0813">Transport</keyword>
<comment type="caution">
    <text evidence="8">The sequence shown here is derived from an EMBL/GenBank/DDBJ whole genome shotgun (WGS) entry which is preliminary data.</text>
</comment>
<feature type="domain" description="Thioredoxin" evidence="7">
    <location>
        <begin position="1"/>
        <end position="127"/>
    </location>
</feature>
<keyword evidence="3" id="KW-0249">Electron transport</keyword>
<dbReference type="SUPFAM" id="SSF52833">
    <property type="entry name" value="Thioredoxin-like"/>
    <property type="match status" value="1"/>
</dbReference>
<sequence length="310" mass="32908">MLLNQPATPPNGTTPAGDDVVIDVTTRSFMKDVVEESRQRPVLVDFWAPWCGPCRQLTPIIEKVVRAAKGKVRLAKMNTDEHPSVAQQLGIQSLPTVYAFVNGQPVDGFMGAQPETQIQALIDRLVAAAGGEDAAGDIAEVVATGEALLAEGDLVGAAEVFASVLAEEPGHVKALAGLARAQMTAGDLAAAKATLALAPEAIANDPALTAVRAAIELEEAAAELGDVRDLEAKVAANPLDHQARFDLALALNAHGKREEAADHLLAIVRKDRTWNEDGARKQLVQFFEAWGPTDEHTLTGRRRLSSILFA</sequence>
<dbReference type="PANTHER" id="PTHR45663">
    <property type="entry name" value="GEO12009P1"/>
    <property type="match status" value="1"/>
</dbReference>
<evidence type="ECO:0000256" key="3">
    <source>
        <dbReference type="ARBA" id="ARBA00022982"/>
    </source>
</evidence>
<dbReference type="EMBL" id="JAHCQH010000012">
    <property type="protein sequence ID" value="MBS9476018.1"/>
    <property type="molecule type" value="Genomic_DNA"/>
</dbReference>
<dbReference type="InterPro" id="IPR017937">
    <property type="entry name" value="Thioredoxin_CS"/>
</dbReference>
<dbReference type="PROSITE" id="PS00194">
    <property type="entry name" value="THIOREDOXIN_1"/>
    <property type="match status" value="1"/>
</dbReference>
<dbReference type="SUPFAM" id="SSF48452">
    <property type="entry name" value="TPR-like"/>
    <property type="match status" value="1"/>
</dbReference>
<keyword evidence="9" id="KW-1185">Reference proteome</keyword>
<dbReference type="InterPro" id="IPR036249">
    <property type="entry name" value="Thioredoxin-like_sf"/>
</dbReference>
<dbReference type="Pfam" id="PF14561">
    <property type="entry name" value="TPR_20"/>
    <property type="match status" value="1"/>
</dbReference>
<protein>
    <recommendedName>
        <fullName evidence="6">Thioredoxin</fullName>
    </recommendedName>
</protein>
<gene>
    <name evidence="8" type="primary">trxA</name>
    <name evidence="8" type="ORF">KIP89_02740</name>
</gene>
<dbReference type="Gene3D" id="3.40.30.10">
    <property type="entry name" value="Glutaredoxin"/>
    <property type="match status" value="1"/>
</dbReference>
<dbReference type="Gene3D" id="1.25.40.10">
    <property type="entry name" value="Tetratricopeptide repeat domain"/>
    <property type="match status" value="2"/>
</dbReference>
<keyword evidence="5" id="KW-0676">Redox-active center</keyword>
<dbReference type="InterPro" id="IPR011990">
    <property type="entry name" value="TPR-like_helical_dom_sf"/>
</dbReference>
<evidence type="ECO:0000259" key="7">
    <source>
        <dbReference type="PROSITE" id="PS51352"/>
    </source>
</evidence>
<dbReference type="Proteomes" id="UP001166585">
    <property type="component" value="Unassembled WGS sequence"/>
</dbReference>